<dbReference type="RefSeq" id="WP_272446055.1">
    <property type="nucleotide sequence ID" value="NZ_JAMQKC010000005.1"/>
</dbReference>
<evidence type="ECO:0000313" key="2">
    <source>
        <dbReference type="Proteomes" id="UP001145069"/>
    </source>
</evidence>
<keyword evidence="2" id="KW-1185">Reference proteome</keyword>
<dbReference type="EMBL" id="JAMQKC010000005">
    <property type="protein sequence ID" value="MDC3417005.1"/>
    <property type="molecule type" value="Genomic_DNA"/>
</dbReference>
<organism evidence="1 2">
    <name type="scientific">Aquibacillus salsiterrae</name>
    <dbReference type="NCBI Taxonomy" id="2950439"/>
    <lineage>
        <taxon>Bacteria</taxon>
        <taxon>Bacillati</taxon>
        <taxon>Bacillota</taxon>
        <taxon>Bacilli</taxon>
        <taxon>Bacillales</taxon>
        <taxon>Bacillaceae</taxon>
        <taxon>Aquibacillus</taxon>
    </lineage>
</organism>
<protein>
    <submittedName>
        <fullName evidence="1">Uncharacterized protein</fullName>
    </submittedName>
</protein>
<dbReference type="Proteomes" id="UP001145069">
    <property type="component" value="Unassembled WGS sequence"/>
</dbReference>
<name>A0A9X3WC37_9BACI</name>
<comment type="caution">
    <text evidence="1">The sequence shown here is derived from an EMBL/GenBank/DDBJ whole genome shotgun (WGS) entry which is preliminary data.</text>
</comment>
<sequence>MDTTGELNDVDFDAVGLSKGTPLFKSKDSNDSIIYKNNNKYFVAKEHS</sequence>
<dbReference type="AlphaFoldDB" id="A0A9X3WC37"/>
<reference evidence="1" key="1">
    <citation type="submission" date="2022-06" db="EMBL/GenBank/DDBJ databases">
        <title>Aquibacillus sp. a new bacterium isolated from soil saline samples.</title>
        <authorList>
            <person name="Galisteo C."/>
            <person name="De La Haba R."/>
            <person name="Sanchez-Porro C."/>
            <person name="Ventosa A."/>
        </authorList>
    </citation>
    <scope>NUCLEOTIDE SEQUENCE</scope>
    <source>
        <strain evidence="1">3ASR75-54</strain>
    </source>
</reference>
<evidence type="ECO:0000313" key="1">
    <source>
        <dbReference type="EMBL" id="MDC3417005.1"/>
    </source>
</evidence>
<accession>A0A9X3WC37</accession>
<proteinExistence type="predicted"/>
<gene>
    <name evidence="1" type="ORF">NC799_08720</name>
</gene>